<gene>
    <name evidence="16" type="primary">dus</name>
    <name evidence="16" type="ORF">KL86CLO1_12861</name>
</gene>
<feature type="active site" description="Proton donor" evidence="13">
    <location>
        <position position="101"/>
    </location>
</feature>
<feature type="binding site" evidence="14">
    <location>
        <begin position="16"/>
        <end position="18"/>
    </location>
    <ligand>
        <name>FMN</name>
        <dbReference type="ChEBI" id="CHEBI:58210"/>
    </ligand>
</feature>
<evidence type="ECO:0000256" key="11">
    <source>
        <dbReference type="ARBA" id="ARBA00048802"/>
    </source>
</evidence>
<comment type="function">
    <text evidence="2 12">Catalyzes the synthesis of 5,6-dihydrouridine (D), a modified base found in the D-loop of most tRNAs, via the reduction of the C5-C6 double bond in target uridines.</text>
</comment>
<dbReference type="AlphaFoldDB" id="A0A212KF70"/>
<dbReference type="Gene3D" id="1.10.1200.80">
    <property type="entry name" value="Putative flavin oxidoreducatase, domain 2"/>
    <property type="match status" value="1"/>
</dbReference>
<organism evidence="16">
    <name type="scientific">uncultured Eubacteriales bacterium</name>
    <dbReference type="NCBI Taxonomy" id="172733"/>
    <lineage>
        <taxon>Bacteria</taxon>
        <taxon>Bacillati</taxon>
        <taxon>Bacillota</taxon>
        <taxon>Clostridia</taxon>
        <taxon>Eubacteriales</taxon>
        <taxon>environmental samples</taxon>
    </lineage>
</organism>
<dbReference type="CDD" id="cd02801">
    <property type="entry name" value="DUS_like_FMN"/>
    <property type="match status" value="1"/>
</dbReference>
<evidence type="ECO:0000256" key="13">
    <source>
        <dbReference type="PIRSR" id="PIRSR006621-1"/>
    </source>
</evidence>
<dbReference type="InterPro" id="IPR004652">
    <property type="entry name" value="DusB-like"/>
</dbReference>
<dbReference type="Gene3D" id="3.20.20.70">
    <property type="entry name" value="Aldolase class I"/>
    <property type="match status" value="1"/>
</dbReference>
<sequence>MKIGKVEISSRLALAPMAGVTDLAFRTTCRELGAGYTVTEMVSAKALCYQDKKSLPLLKLGEGEHPCAAQLFGSDEESMERAAAIAAEVSGCDVLDINMGCPVPKVAQNGDGSGLMRDVNKAVRVLKAVIRGAGEVPVTVKFRLGWDKGSINCVEFARAMEEAGAAAVTVHGRTRTQMYAGTANWDYIRSVKEALRIPVIANGDVFDASSAVRILKYTGADMAMVGRGAFGNPWVFQQARAALEGEEIPPMPSLAERCDTAVRQFELAAEYKGEHIACLEARKHYAWYLKGVPYAGYYKEQISQISTMEDVYRITAGIKRDLK</sequence>
<dbReference type="GO" id="GO:0017150">
    <property type="term" value="F:tRNA dihydrouridine synthase activity"/>
    <property type="evidence" value="ECO:0007669"/>
    <property type="project" value="InterPro"/>
</dbReference>
<keyword evidence="9 12" id="KW-0560">Oxidoreductase</keyword>
<dbReference type="EC" id="1.3.1.-" evidence="12"/>
<keyword evidence="6 12" id="KW-0819">tRNA processing</keyword>
<evidence type="ECO:0000256" key="9">
    <source>
        <dbReference type="ARBA" id="ARBA00023002"/>
    </source>
</evidence>
<comment type="similarity">
    <text evidence="12">Belongs to the dus family.</text>
</comment>
<dbReference type="GO" id="GO:0000049">
    <property type="term" value="F:tRNA binding"/>
    <property type="evidence" value="ECO:0007669"/>
    <property type="project" value="UniProtKB-KW"/>
</dbReference>
<dbReference type="PANTHER" id="PTHR45846">
    <property type="entry name" value="TRNA-DIHYDROURIDINE(47) SYNTHASE [NAD(P)(+)]-LIKE"/>
    <property type="match status" value="1"/>
</dbReference>
<evidence type="ECO:0000256" key="1">
    <source>
        <dbReference type="ARBA" id="ARBA00001917"/>
    </source>
</evidence>
<dbReference type="NCBIfam" id="TIGR00737">
    <property type="entry name" value="nifR3_yhdG"/>
    <property type="match status" value="1"/>
</dbReference>
<dbReference type="GO" id="GO:0050660">
    <property type="term" value="F:flavin adenine dinucleotide binding"/>
    <property type="evidence" value="ECO:0007669"/>
    <property type="project" value="InterPro"/>
</dbReference>
<reference evidence="16" key="1">
    <citation type="submission" date="2016-04" db="EMBL/GenBank/DDBJ databases">
        <authorList>
            <person name="Evans L.H."/>
            <person name="Alamgir A."/>
            <person name="Owens N."/>
            <person name="Weber N.D."/>
            <person name="Virtaneva K."/>
            <person name="Barbian K."/>
            <person name="Babar A."/>
            <person name="Rosenke K."/>
        </authorList>
    </citation>
    <scope>NUCLEOTIDE SEQUENCE</scope>
    <source>
        <strain evidence="16">86</strain>
    </source>
</reference>
<evidence type="ECO:0000313" key="16">
    <source>
        <dbReference type="EMBL" id="SBW10175.1"/>
    </source>
</evidence>
<keyword evidence="5 12" id="KW-0288">FMN</keyword>
<evidence type="ECO:0000256" key="3">
    <source>
        <dbReference type="ARBA" id="ARBA00022555"/>
    </source>
</evidence>
<evidence type="ECO:0000256" key="12">
    <source>
        <dbReference type="PIRNR" id="PIRNR006621"/>
    </source>
</evidence>
<protein>
    <recommendedName>
        <fullName evidence="12">tRNA-dihydrouridine synthase</fullName>
        <ecNumber evidence="12">1.3.1.-</ecNumber>
    </recommendedName>
</protein>
<feature type="binding site" evidence="14">
    <location>
        <begin position="226"/>
        <end position="227"/>
    </location>
    <ligand>
        <name>FMN</name>
        <dbReference type="ChEBI" id="CHEBI:58210"/>
    </ligand>
</feature>
<dbReference type="InterPro" id="IPR018517">
    <property type="entry name" value="tRNA_hU_synthase_CS"/>
</dbReference>
<evidence type="ECO:0000256" key="4">
    <source>
        <dbReference type="ARBA" id="ARBA00022630"/>
    </source>
</evidence>
<evidence type="ECO:0000256" key="8">
    <source>
        <dbReference type="ARBA" id="ARBA00022884"/>
    </source>
</evidence>
<dbReference type="InterPro" id="IPR001269">
    <property type="entry name" value="DUS_fam"/>
</dbReference>
<dbReference type="Pfam" id="PF01207">
    <property type="entry name" value="Dus"/>
    <property type="match status" value="1"/>
</dbReference>
<dbReference type="PANTHER" id="PTHR45846:SF1">
    <property type="entry name" value="TRNA-DIHYDROURIDINE(47) SYNTHASE [NAD(P)(+)]-LIKE"/>
    <property type="match status" value="1"/>
</dbReference>
<evidence type="ECO:0000256" key="10">
    <source>
        <dbReference type="ARBA" id="ARBA00048205"/>
    </source>
</evidence>
<dbReference type="InterPro" id="IPR013785">
    <property type="entry name" value="Aldolase_TIM"/>
</dbReference>
<comment type="cofactor">
    <cofactor evidence="1 12 14">
        <name>FMN</name>
        <dbReference type="ChEBI" id="CHEBI:58210"/>
    </cofactor>
</comment>
<feature type="binding site" evidence="14">
    <location>
        <position position="141"/>
    </location>
    <ligand>
        <name>FMN</name>
        <dbReference type="ChEBI" id="CHEBI:58210"/>
    </ligand>
</feature>
<dbReference type="PIRSF" id="PIRSF006621">
    <property type="entry name" value="Dus"/>
    <property type="match status" value="1"/>
</dbReference>
<keyword evidence="7" id="KW-0521">NADP</keyword>
<dbReference type="InterPro" id="IPR035587">
    <property type="entry name" value="DUS-like_FMN-bd"/>
</dbReference>
<accession>A0A212KF70</accession>
<comment type="catalytic activity">
    <reaction evidence="11">
        <text>a 5,6-dihydrouridine in tRNA + NAD(+) = a uridine in tRNA + NADH + H(+)</text>
        <dbReference type="Rhea" id="RHEA:54452"/>
        <dbReference type="Rhea" id="RHEA-COMP:13339"/>
        <dbReference type="Rhea" id="RHEA-COMP:13887"/>
        <dbReference type="ChEBI" id="CHEBI:15378"/>
        <dbReference type="ChEBI" id="CHEBI:57540"/>
        <dbReference type="ChEBI" id="CHEBI:57945"/>
        <dbReference type="ChEBI" id="CHEBI:65315"/>
        <dbReference type="ChEBI" id="CHEBI:74443"/>
    </reaction>
</comment>
<comment type="catalytic activity">
    <reaction evidence="10">
        <text>a 5,6-dihydrouridine in tRNA + NADP(+) = a uridine in tRNA + NADPH + H(+)</text>
        <dbReference type="Rhea" id="RHEA:23624"/>
        <dbReference type="Rhea" id="RHEA-COMP:13339"/>
        <dbReference type="Rhea" id="RHEA-COMP:13887"/>
        <dbReference type="ChEBI" id="CHEBI:15378"/>
        <dbReference type="ChEBI" id="CHEBI:57783"/>
        <dbReference type="ChEBI" id="CHEBI:58349"/>
        <dbReference type="ChEBI" id="CHEBI:65315"/>
        <dbReference type="ChEBI" id="CHEBI:74443"/>
    </reaction>
</comment>
<dbReference type="PROSITE" id="PS01136">
    <property type="entry name" value="UPF0034"/>
    <property type="match status" value="1"/>
</dbReference>
<feature type="domain" description="DUS-like FMN-binding" evidence="15">
    <location>
        <begin position="14"/>
        <end position="311"/>
    </location>
</feature>
<evidence type="ECO:0000256" key="2">
    <source>
        <dbReference type="ARBA" id="ARBA00002790"/>
    </source>
</evidence>
<keyword evidence="8" id="KW-0694">RNA-binding</keyword>
<feature type="binding site" evidence="14">
    <location>
        <position position="70"/>
    </location>
    <ligand>
        <name>FMN</name>
        <dbReference type="ChEBI" id="CHEBI:58210"/>
    </ligand>
</feature>
<evidence type="ECO:0000256" key="6">
    <source>
        <dbReference type="ARBA" id="ARBA00022694"/>
    </source>
</evidence>
<name>A0A212KF70_9FIRM</name>
<feature type="binding site" evidence="14">
    <location>
        <position position="171"/>
    </location>
    <ligand>
        <name>FMN</name>
        <dbReference type="ChEBI" id="CHEBI:58210"/>
    </ligand>
</feature>
<keyword evidence="14" id="KW-0547">Nucleotide-binding</keyword>
<dbReference type="EMBL" id="FLUN01000001">
    <property type="protein sequence ID" value="SBW10175.1"/>
    <property type="molecule type" value="Genomic_DNA"/>
</dbReference>
<keyword evidence="4 12" id="KW-0285">Flavoprotein</keyword>
<evidence type="ECO:0000256" key="5">
    <source>
        <dbReference type="ARBA" id="ARBA00022643"/>
    </source>
</evidence>
<dbReference type="InterPro" id="IPR024036">
    <property type="entry name" value="tRNA-dHydroUridine_Synthase_C"/>
</dbReference>
<evidence type="ECO:0000259" key="15">
    <source>
        <dbReference type="Pfam" id="PF01207"/>
    </source>
</evidence>
<keyword evidence="3" id="KW-0820">tRNA-binding</keyword>
<proteinExistence type="inferred from homology"/>
<evidence type="ECO:0000256" key="7">
    <source>
        <dbReference type="ARBA" id="ARBA00022857"/>
    </source>
</evidence>
<dbReference type="SUPFAM" id="SSF51395">
    <property type="entry name" value="FMN-linked oxidoreductases"/>
    <property type="match status" value="1"/>
</dbReference>
<evidence type="ECO:0000256" key="14">
    <source>
        <dbReference type="PIRSR" id="PIRSR006621-2"/>
    </source>
</evidence>